<reference evidence="1 2" key="1">
    <citation type="journal article" date="2015" name="Microbiome">
        <title>Genomic resolution of linkages in carbon, nitrogen, and sulfur cycling among widespread estuary sediment bacteria.</title>
        <authorList>
            <person name="Baker B.J."/>
            <person name="Lazar C.S."/>
            <person name="Teske A.P."/>
            <person name="Dick G.J."/>
        </authorList>
    </citation>
    <scope>NUCLEOTIDE SEQUENCE [LARGE SCALE GENOMIC DNA]</scope>
    <source>
        <strain evidence="1">SM23_60</strain>
    </source>
</reference>
<dbReference type="Gene3D" id="3.40.50.150">
    <property type="entry name" value="Vaccinia Virus protein VP39"/>
    <property type="match status" value="1"/>
</dbReference>
<evidence type="ECO:0000313" key="2">
    <source>
        <dbReference type="Proteomes" id="UP000051096"/>
    </source>
</evidence>
<dbReference type="CDD" id="cd02440">
    <property type="entry name" value="AdoMet_MTases"/>
    <property type="match status" value="1"/>
</dbReference>
<evidence type="ECO:0008006" key="3">
    <source>
        <dbReference type="Google" id="ProtNLM"/>
    </source>
</evidence>
<accession>A0A0S8GNV9</accession>
<proteinExistence type="predicted"/>
<dbReference type="EMBL" id="LJUO01000011">
    <property type="protein sequence ID" value="KPK73322.1"/>
    <property type="molecule type" value="Genomic_DNA"/>
</dbReference>
<dbReference type="Proteomes" id="UP000051096">
    <property type="component" value="Unassembled WGS sequence"/>
</dbReference>
<evidence type="ECO:0000313" key="1">
    <source>
        <dbReference type="EMBL" id="KPK73322.1"/>
    </source>
</evidence>
<dbReference type="SUPFAM" id="SSF53335">
    <property type="entry name" value="S-adenosyl-L-methionine-dependent methyltransferases"/>
    <property type="match status" value="1"/>
</dbReference>
<gene>
    <name evidence="1" type="ORF">AMJ87_02015</name>
</gene>
<dbReference type="InterPro" id="IPR029063">
    <property type="entry name" value="SAM-dependent_MTases_sf"/>
</dbReference>
<dbReference type="PANTHER" id="PTHR43861">
    <property type="entry name" value="TRANS-ACONITATE 2-METHYLTRANSFERASE-RELATED"/>
    <property type="match status" value="1"/>
</dbReference>
<dbReference type="Pfam" id="PF13489">
    <property type="entry name" value="Methyltransf_23"/>
    <property type="match status" value="1"/>
</dbReference>
<name>A0A0S8GNV9_UNCW3</name>
<dbReference type="AlphaFoldDB" id="A0A0S8GNV9"/>
<organism evidence="1 2">
    <name type="scientific">candidate division WOR_3 bacterium SM23_60</name>
    <dbReference type="NCBI Taxonomy" id="1703780"/>
    <lineage>
        <taxon>Bacteria</taxon>
        <taxon>Bacteria division WOR-3</taxon>
    </lineage>
</organism>
<comment type="caution">
    <text evidence="1">The sequence shown here is derived from an EMBL/GenBank/DDBJ whole genome shotgun (WGS) entry which is preliminary data.</text>
</comment>
<protein>
    <recommendedName>
        <fullName evidence="3">Methyltransferase domain-containing protein</fullName>
    </recommendedName>
</protein>
<sequence>MQRYQDYTYQNAFFVKRWLHQRRYRDTLRFVKLQAQDTVLDYGCGDGYFLRTCAMVMPAGHLYGFEPDPDMYREAVRITRGTGITVVRTLDALRGKVFTKITCLETGEHLVDRELTALFANIKQLLAHGGQVVISVPIETGVPALLKNTFRILRGHIPDNFTLLNFWRMVFGVSIPRSTPEDREYGQYIYSHMGFNHRRFEEMLKQHLRIKGKRYSPLSIVGAALSNTILYACMRR</sequence>